<organism evidence="2 3">
    <name type="scientific">Coraliomargarita akajimensis (strain DSM 45221 / IAM 15411 / JCM 23193 / KCTC 12865 / 04OKA010-24)</name>
    <dbReference type="NCBI Taxonomy" id="583355"/>
    <lineage>
        <taxon>Bacteria</taxon>
        <taxon>Pseudomonadati</taxon>
        <taxon>Verrucomicrobiota</taxon>
        <taxon>Opitutia</taxon>
        <taxon>Puniceicoccales</taxon>
        <taxon>Coraliomargaritaceae</taxon>
        <taxon>Coraliomargarita</taxon>
    </lineage>
</organism>
<dbReference type="Proteomes" id="UP000000925">
    <property type="component" value="Chromosome"/>
</dbReference>
<keyword evidence="1" id="KW-0812">Transmembrane</keyword>
<dbReference type="STRING" id="583355.Caka_0781"/>
<dbReference type="InterPro" id="IPR025738">
    <property type="entry name" value="BatD"/>
</dbReference>
<evidence type="ECO:0000256" key="1">
    <source>
        <dbReference type="SAM" id="Phobius"/>
    </source>
</evidence>
<dbReference type="EMBL" id="CP001998">
    <property type="protein sequence ID" value="ADE53805.1"/>
    <property type="molecule type" value="Genomic_DNA"/>
</dbReference>
<dbReference type="eggNOG" id="COG0457">
    <property type="taxonomic scope" value="Bacteria"/>
</dbReference>
<evidence type="ECO:0000313" key="3">
    <source>
        <dbReference type="Proteomes" id="UP000000925"/>
    </source>
</evidence>
<name>D5EQ37_CORAD</name>
<dbReference type="RefSeq" id="WP_013042529.1">
    <property type="nucleotide sequence ID" value="NC_014008.1"/>
</dbReference>
<sequence>MNPPNYVTGKFICMSRYLLSLLLFAFGSNYLFAKVTVTARFDPDQGIHGQKVRYIVTVTESGTDALPELEPIESLPMSSTAGLDLQNARLTSGKQGRFQFNDTILYQNSMSAVMDVSAPKPGSYTIPSYKLAYKGAQYDVPSATLFLRERRESDGPTIDEMLFIEADFPDTIYLGERRTIPMKLYVLDGVRTGGDIRFDRTADGFTVSELPKAFTESREQRNGRAYTVFTWMLDATPVRTGEQSISFSFMIDVQLPGSRARSPLGFSSIFGGRAERVNLYTAPSSITILPLPSENQPESFSGAIGDFSTEIYVDHQQTTVGEPIMLSLNVIGYGNFDRIQGPKLEETEHWKVYPPQAIFEADAAGSGTKRFDYVLIPKQAGTHSIPELNFAFFDPKSEEYILSESPDLRIEVGQSATVGPTPIRNAELDTGAESIPALDLSVPLSAQEALLVPEYRLRTGRAIDSNPLKSPIYYTLNGSFALGVLGIAFQLKRRRRRQMDPSYRLIRRATSQLKQSLRDCANADSAEFYHYATRAIRQAATKRNGKNLLNADVEQLLNCLPESKQQVLVDFFKVADLHRFSASSSQGELSHAKQQLHEILKAL</sequence>
<accession>D5EQ37</accession>
<evidence type="ECO:0000313" key="2">
    <source>
        <dbReference type="EMBL" id="ADE53805.1"/>
    </source>
</evidence>
<dbReference type="PANTHER" id="PTHR40940:SF2">
    <property type="entry name" value="BATD"/>
    <property type="match status" value="1"/>
</dbReference>
<proteinExistence type="predicted"/>
<reference evidence="2 3" key="1">
    <citation type="journal article" date="2010" name="Stand. Genomic Sci.">
        <title>Complete genome sequence of Coraliomargarita akajimensis type strain (04OKA010-24).</title>
        <authorList>
            <person name="Mavromatis K."/>
            <person name="Abt B."/>
            <person name="Brambilla E."/>
            <person name="Lapidus A."/>
            <person name="Copeland A."/>
            <person name="Deshpande S."/>
            <person name="Nolan M."/>
            <person name="Lucas S."/>
            <person name="Tice H."/>
            <person name="Cheng J.F."/>
            <person name="Han C."/>
            <person name="Detter J.C."/>
            <person name="Woyke T."/>
            <person name="Goodwin L."/>
            <person name="Pitluck S."/>
            <person name="Held B."/>
            <person name="Brettin T."/>
            <person name="Tapia R."/>
            <person name="Ivanova N."/>
            <person name="Mikhailova N."/>
            <person name="Pati A."/>
            <person name="Liolios K."/>
            <person name="Chen A."/>
            <person name="Palaniappan K."/>
            <person name="Land M."/>
            <person name="Hauser L."/>
            <person name="Chang Y.J."/>
            <person name="Jeffries C.D."/>
            <person name="Rohde M."/>
            <person name="Goker M."/>
            <person name="Bristow J."/>
            <person name="Eisen J.A."/>
            <person name="Markowitz V."/>
            <person name="Hugenholtz P."/>
            <person name="Klenk H.P."/>
            <person name="Kyrpides N.C."/>
        </authorList>
    </citation>
    <scope>NUCLEOTIDE SEQUENCE [LARGE SCALE GENOMIC DNA]</scope>
    <source>
        <strain evidence="3">DSM 45221 / IAM 15411 / JCM 23193 / KCTC 12865</strain>
    </source>
</reference>
<gene>
    <name evidence="2" type="ordered locus">Caka_0781</name>
</gene>
<protein>
    <recommendedName>
        <fullName evidence="4">Protein BatD</fullName>
    </recommendedName>
</protein>
<dbReference type="PANTHER" id="PTHR40940">
    <property type="entry name" value="PROTEIN BATD-RELATED"/>
    <property type="match status" value="1"/>
</dbReference>
<feature type="transmembrane region" description="Helical" evidence="1">
    <location>
        <begin position="472"/>
        <end position="491"/>
    </location>
</feature>
<keyword evidence="1" id="KW-0472">Membrane</keyword>
<dbReference type="Pfam" id="PF13584">
    <property type="entry name" value="BatD"/>
    <property type="match status" value="1"/>
</dbReference>
<keyword evidence="3" id="KW-1185">Reference proteome</keyword>
<dbReference type="AlphaFoldDB" id="D5EQ37"/>
<keyword evidence="1" id="KW-1133">Transmembrane helix</keyword>
<evidence type="ECO:0008006" key="4">
    <source>
        <dbReference type="Google" id="ProtNLM"/>
    </source>
</evidence>
<dbReference type="KEGG" id="caa:Caka_0781"/>
<dbReference type="HOGENOM" id="CLU_452512_0_0_0"/>